<comment type="cofactor">
    <cofactor evidence="2">
        <name>Fe cation</name>
        <dbReference type="ChEBI" id="CHEBI:24875"/>
    </cofactor>
    <text evidence="2">Binds 1 Fe cation per subunit.</text>
</comment>
<feature type="domain" description="Pirin N-terminal" evidence="4">
    <location>
        <begin position="12"/>
        <end position="119"/>
    </location>
</feature>
<name>A0A1H0LWJ6_9BURK</name>
<feature type="binding site" evidence="2">
    <location>
        <position position="57"/>
    </location>
    <ligand>
        <name>Fe cation</name>
        <dbReference type="ChEBI" id="CHEBI:24875"/>
    </ligand>
</feature>
<keyword evidence="2" id="KW-0479">Metal-binding</keyword>
<dbReference type="InterPro" id="IPR014710">
    <property type="entry name" value="RmlC-like_jellyroll"/>
</dbReference>
<dbReference type="InterPro" id="IPR011051">
    <property type="entry name" value="RmlC_Cupin_sf"/>
</dbReference>
<reference evidence="7" key="1">
    <citation type="submission" date="2016-10" db="EMBL/GenBank/DDBJ databases">
        <authorList>
            <person name="Varghese N."/>
            <person name="Submissions S."/>
        </authorList>
    </citation>
    <scope>NUCLEOTIDE SEQUENCE [LARGE SCALE GENOMIC DNA]</scope>
    <source>
        <strain evidence="7">DSM 17101</strain>
    </source>
</reference>
<keyword evidence="7" id="KW-1185">Reference proteome</keyword>
<dbReference type="PIRSF" id="PIRSF006232">
    <property type="entry name" value="Pirin"/>
    <property type="match status" value="1"/>
</dbReference>
<dbReference type="RefSeq" id="WP_092832202.1">
    <property type="nucleotide sequence ID" value="NZ_CP028290.1"/>
</dbReference>
<feature type="binding site" evidence="2">
    <location>
        <position position="101"/>
    </location>
    <ligand>
        <name>Fe cation</name>
        <dbReference type="ChEBI" id="CHEBI:24875"/>
    </ligand>
</feature>
<dbReference type="PANTHER" id="PTHR43212">
    <property type="entry name" value="QUERCETIN 2,3-DIOXYGENASE"/>
    <property type="match status" value="1"/>
</dbReference>
<feature type="binding site" evidence="2">
    <location>
        <position position="59"/>
    </location>
    <ligand>
        <name>Fe cation</name>
        <dbReference type="ChEBI" id="CHEBI:24875"/>
    </ligand>
</feature>
<dbReference type="InterPro" id="IPR012093">
    <property type="entry name" value="Pirin"/>
</dbReference>
<dbReference type="InterPro" id="IPR003829">
    <property type="entry name" value="Pirin_N_dom"/>
</dbReference>
<dbReference type="Pfam" id="PF17954">
    <property type="entry name" value="Pirin_C_2"/>
    <property type="match status" value="1"/>
</dbReference>
<dbReference type="InterPro" id="IPR041602">
    <property type="entry name" value="Quercetinase_C"/>
</dbReference>
<dbReference type="Proteomes" id="UP000199317">
    <property type="component" value="Unassembled WGS sequence"/>
</dbReference>
<dbReference type="Pfam" id="PF02678">
    <property type="entry name" value="Pirin"/>
    <property type="match status" value="1"/>
</dbReference>
<dbReference type="GO" id="GO:0046872">
    <property type="term" value="F:metal ion binding"/>
    <property type="evidence" value="ECO:0007669"/>
    <property type="project" value="UniProtKB-KW"/>
</dbReference>
<dbReference type="PANTHER" id="PTHR43212:SF3">
    <property type="entry name" value="QUERCETIN 2,3-DIOXYGENASE"/>
    <property type="match status" value="1"/>
</dbReference>
<comment type="similarity">
    <text evidence="1 3">Belongs to the pirin family.</text>
</comment>
<evidence type="ECO:0000313" key="6">
    <source>
        <dbReference type="EMBL" id="SDO72609.1"/>
    </source>
</evidence>
<evidence type="ECO:0000256" key="3">
    <source>
        <dbReference type="RuleBase" id="RU003457"/>
    </source>
</evidence>
<evidence type="ECO:0000256" key="2">
    <source>
        <dbReference type="PIRSR" id="PIRSR006232-1"/>
    </source>
</evidence>
<proteinExistence type="inferred from homology"/>
<dbReference type="AlphaFoldDB" id="A0A1H0LWJ6"/>
<dbReference type="SUPFAM" id="SSF51182">
    <property type="entry name" value="RmlC-like cupins"/>
    <property type="match status" value="1"/>
</dbReference>
<dbReference type="EMBL" id="FNJL01000003">
    <property type="protein sequence ID" value="SDO72609.1"/>
    <property type="molecule type" value="Genomic_DNA"/>
</dbReference>
<dbReference type="OrthoDB" id="321327at2"/>
<protein>
    <recommendedName>
        <fullName evidence="8">Pirin N-terminal domain-containing protein</fullName>
    </recommendedName>
</protein>
<evidence type="ECO:0000313" key="7">
    <source>
        <dbReference type="Proteomes" id="UP000199317"/>
    </source>
</evidence>
<gene>
    <name evidence="6" type="ORF">SAMN04489708_10318</name>
</gene>
<feature type="domain" description="Quercetin 2,3-dioxygenase C-terminal cupin" evidence="5">
    <location>
        <begin position="146"/>
        <end position="231"/>
    </location>
</feature>
<dbReference type="Gene3D" id="2.60.120.10">
    <property type="entry name" value="Jelly Rolls"/>
    <property type="match status" value="2"/>
</dbReference>
<feature type="binding site" evidence="2">
    <location>
        <position position="103"/>
    </location>
    <ligand>
        <name>Fe cation</name>
        <dbReference type="ChEBI" id="CHEBI:24875"/>
    </ligand>
</feature>
<keyword evidence="2" id="KW-0408">Iron</keyword>
<accession>A0A1H0LWJ6</accession>
<evidence type="ECO:0000259" key="5">
    <source>
        <dbReference type="Pfam" id="PF17954"/>
    </source>
</evidence>
<evidence type="ECO:0008006" key="8">
    <source>
        <dbReference type="Google" id="ProtNLM"/>
    </source>
</evidence>
<evidence type="ECO:0000259" key="4">
    <source>
        <dbReference type="Pfam" id="PF02678"/>
    </source>
</evidence>
<sequence length="236" mass="25303">MLTVRKSCDRGHADHGWLRSLHSFSFAGYYDPRYMGFGNLHALNEEWIAPGAGLGLHGHRDMEILSYVLSGRLGSRDCSGRVQSVSAGCVQRMAGGEGATHAEFNPLPDQPAHYLQIWIAPRCPGMSRGYAQVPGPADRGNGRLHLLASPQAGPGVLDLQADACVYAGLFDGGNGDELPLDAGRKCYVHLLRGTLQANGHPLAAGDAAFVERERRLALAQGCSAEVLVFDLSAEER</sequence>
<organism evidence="6 7">
    <name type="scientific">Paracidovorax cattleyae</name>
    <dbReference type="NCBI Taxonomy" id="80868"/>
    <lineage>
        <taxon>Bacteria</taxon>
        <taxon>Pseudomonadati</taxon>
        <taxon>Pseudomonadota</taxon>
        <taxon>Betaproteobacteria</taxon>
        <taxon>Burkholderiales</taxon>
        <taxon>Comamonadaceae</taxon>
        <taxon>Paracidovorax</taxon>
    </lineage>
</organism>
<evidence type="ECO:0000256" key="1">
    <source>
        <dbReference type="ARBA" id="ARBA00008416"/>
    </source>
</evidence>